<organism evidence="9 10">
    <name type="scientific">Wickerhamomyces ciferrii (strain ATCC 14091 / BCRC 22168 / CBS 111 / JCM 3599 / NBRC 0793 / NRRL Y-1031 F-60-10)</name>
    <name type="common">Yeast</name>
    <name type="synonym">Pichia ciferrii</name>
    <dbReference type="NCBI Taxonomy" id="1206466"/>
    <lineage>
        <taxon>Eukaryota</taxon>
        <taxon>Fungi</taxon>
        <taxon>Dikarya</taxon>
        <taxon>Ascomycota</taxon>
        <taxon>Saccharomycotina</taxon>
        <taxon>Saccharomycetes</taxon>
        <taxon>Phaffomycetales</taxon>
        <taxon>Wickerhamomycetaceae</taxon>
        <taxon>Wickerhamomyces</taxon>
    </lineage>
</organism>
<dbReference type="InterPro" id="IPR023405">
    <property type="entry name" value="Topo_IA_core_domain"/>
</dbReference>
<evidence type="ECO:0000259" key="8">
    <source>
        <dbReference type="PROSITE" id="PS52039"/>
    </source>
</evidence>
<dbReference type="InterPro" id="IPR034144">
    <property type="entry name" value="TOPRIM_TopoIII"/>
</dbReference>
<dbReference type="SMART" id="SM00437">
    <property type="entry name" value="TOP1Ac"/>
    <property type="match status" value="1"/>
</dbReference>
<keyword evidence="3 6" id="KW-0799">Topoisomerase</keyword>
<dbReference type="FunFam" id="3.40.50.140:FF:000003">
    <property type="entry name" value="DNA topoisomerase"/>
    <property type="match status" value="1"/>
</dbReference>
<gene>
    <name evidence="9" type="primary">TOP3</name>
    <name evidence="9" type="ORF">BN7_1152</name>
</gene>
<evidence type="ECO:0000256" key="6">
    <source>
        <dbReference type="RuleBase" id="RU362092"/>
    </source>
</evidence>
<protein>
    <recommendedName>
        <fullName evidence="6">DNA topoisomerase</fullName>
        <ecNumber evidence="6">5.6.2.1</ecNumber>
    </recommendedName>
</protein>
<dbReference type="EC" id="5.6.2.1" evidence="6"/>
<dbReference type="PROSITE" id="PS50880">
    <property type="entry name" value="TOPRIM"/>
    <property type="match status" value="1"/>
</dbReference>
<dbReference type="GO" id="GO:0003677">
    <property type="term" value="F:DNA binding"/>
    <property type="evidence" value="ECO:0007669"/>
    <property type="project" value="UniProtKB-KW"/>
</dbReference>
<keyword evidence="5 6" id="KW-0413">Isomerase</keyword>
<dbReference type="CDD" id="cd03362">
    <property type="entry name" value="TOPRIM_TopoIA_TopoIII"/>
    <property type="match status" value="1"/>
</dbReference>
<dbReference type="AlphaFoldDB" id="K0KF76"/>
<comment type="catalytic activity">
    <reaction evidence="1 6">
        <text>ATP-independent breakage of single-stranded DNA, followed by passage and rejoining.</text>
        <dbReference type="EC" id="5.6.2.1"/>
    </reaction>
</comment>
<feature type="domain" description="Toprim" evidence="7">
    <location>
        <begin position="2"/>
        <end position="146"/>
    </location>
</feature>
<dbReference type="PANTHER" id="PTHR11390">
    <property type="entry name" value="PROKARYOTIC DNA TOPOISOMERASE"/>
    <property type="match status" value="1"/>
</dbReference>
<evidence type="ECO:0000259" key="7">
    <source>
        <dbReference type="PROSITE" id="PS50880"/>
    </source>
</evidence>
<dbReference type="STRING" id="1206466.K0KF76"/>
<feature type="domain" description="Topo IA-type catalytic" evidence="8">
    <location>
        <begin position="167"/>
        <end position="596"/>
    </location>
</feature>
<dbReference type="Gene3D" id="1.10.290.10">
    <property type="entry name" value="Topoisomerase I, domain 4"/>
    <property type="match status" value="1"/>
</dbReference>
<dbReference type="GO" id="GO:0006265">
    <property type="term" value="P:DNA topological change"/>
    <property type="evidence" value="ECO:0007669"/>
    <property type="project" value="InterPro"/>
</dbReference>
<dbReference type="SUPFAM" id="SSF56712">
    <property type="entry name" value="Prokaryotic type I DNA topoisomerase"/>
    <property type="match status" value="1"/>
</dbReference>
<dbReference type="InterPro" id="IPR013825">
    <property type="entry name" value="Topo_IA_cen_sub2"/>
</dbReference>
<dbReference type="Pfam" id="PF01751">
    <property type="entry name" value="Toprim"/>
    <property type="match status" value="1"/>
</dbReference>
<dbReference type="InterPro" id="IPR000380">
    <property type="entry name" value="Topo_IA"/>
</dbReference>
<sequence length="623" mass="71020">MKVLCVAEKNSIAKEVAKILGGGRIQISNSPYKYVKNYQFTFNFPQLGNCDVTMTSVAGHLSGMDFPDAYKWGRCSPGKLFEAPIVITMSDDQKKIAQNIERLGRTAQKLMIWTDCDREGEYIGKEILDVARKGNPNITIDNTLRAQFSHLERSHVLKAAREPIKLDQNAINAVETRMELDLRTGASFTRFLCDVFQKYKNANLVDVVSYGSCQFPTVGFVVDRFKRIKNFVPEEFWYLDISVRKGKITRFTWKKNRLFDRLAAVVLYQKCMENEKGTITNIKSSPSTKWKPLPLTTVELQKGCSMYFKMSAKESLEVAEKLYQKGFLSYPRTETNVYPKTMDLKALIDKQRPDQVWGEYATGLLDGDLFDTPRQGKKNDEAHPPIHPVNYLNIHSPDATATEKKVYEFVVRHFLATCSKNAKGASTNVDLTWGTEKFSASGLQVLELNYLDIYKYQSWKSSAELPEFTMNEQVKINSAELKSGKTSPPQHITETELIALMDANGIGTDATIADHIEKVCNRQYIIKKTERQKKFLVPSTLGMALVDGFEELNLRNSLTKPFLRKNMEEELKAICDGVKRKNDVSHEMVELYRESFALSVQHQNVILNAYQRYRRALGEQIIA</sequence>
<dbReference type="FunCoup" id="K0KF76">
    <property type="interactions" value="947"/>
</dbReference>
<dbReference type="PROSITE" id="PS00396">
    <property type="entry name" value="TOPO_IA_1"/>
    <property type="match status" value="1"/>
</dbReference>
<comment type="caution">
    <text evidence="9">The sequence shown here is derived from an EMBL/GenBank/DDBJ whole genome shotgun (WGS) entry which is preliminary data.</text>
</comment>
<dbReference type="PRINTS" id="PR00417">
    <property type="entry name" value="PRTPISMRASEI"/>
</dbReference>
<dbReference type="Proteomes" id="UP000009328">
    <property type="component" value="Unassembled WGS sequence"/>
</dbReference>
<accession>K0KF76</accession>
<evidence type="ECO:0000256" key="3">
    <source>
        <dbReference type="ARBA" id="ARBA00023029"/>
    </source>
</evidence>
<dbReference type="GO" id="GO:0035825">
    <property type="term" value="P:homologous recombination"/>
    <property type="evidence" value="ECO:0007669"/>
    <property type="project" value="UniProtKB-ARBA"/>
</dbReference>
<comment type="function">
    <text evidence="6">Introduces a single-strand break via transesterification at a target site in duplex DNA. Releases the supercoiling and torsional tension of DNA introduced during the DNA replication and transcription by transiently cleaving and rejoining one strand of the DNA duplex. The scissile phosphodiester is attacked by the catalytic tyrosine of the enzyme, resulting in the formation of a DNA-(5'-phosphotyrosyl)-enzyme intermediate and the expulsion of a 3'-OH DNA strand.</text>
</comment>
<dbReference type="InterPro" id="IPR003601">
    <property type="entry name" value="Topo_IA_2"/>
</dbReference>
<dbReference type="GO" id="GO:0006281">
    <property type="term" value="P:DNA repair"/>
    <property type="evidence" value="ECO:0007669"/>
    <property type="project" value="TreeGrafter"/>
</dbReference>
<evidence type="ECO:0000256" key="5">
    <source>
        <dbReference type="ARBA" id="ARBA00023235"/>
    </source>
</evidence>
<dbReference type="PANTHER" id="PTHR11390:SF21">
    <property type="entry name" value="DNA TOPOISOMERASE 3-ALPHA"/>
    <property type="match status" value="1"/>
</dbReference>
<keyword evidence="4 6" id="KW-0238">DNA-binding</keyword>
<evidence type="ECO:0000313" key="10">
    <source>
        <dbReference type="Proteomes" id="UP000009328"/>
    </source>
</evidence>
<dbReference type="GO" id="GO:0005634">
    <property type="term" value="C:nucleus"/>
    <property type="evidence" value="ECO:0007669"/>
    <property type="project" value="TreeGrafter"/>
</dbReference>
<proteinExistence type="inferred from homology"/>
<evidence type="ECO:0000313" key="9">
    <source>
        <dbReference type="EMBL" id="CCH41611.1"/>
    </source>
</evidence>
<evidence type="ECO:0000256" key="4">
    <source>
        <dbReference type="ARBA" id="ARBA00023125"/>
    </source>
</evidence>
<dbReference type="EMBL" id="CAIF01000026">
    <property type="protein sequence ID" value="CCH41611.1"/>
    <property type="molecule type" value="Genomic_DNA"/>
</dbReference>
<dbReference type="InterPro" id="IPR013824">
    <property type="entry name" value="Topo_IA_cen_sub1"/>
</dbReference>
<dbReference type="eggNOG" id="KOG1956">
    <property type="taxonomic scope" value="Eukaryota"/>
</dbReference>
<dbReference type="Gene3D" id="2.70.20.10">
    <property type="entry name" value="Topoisomerase I, domain 3"/>
    <property type="match status" value="1"/>
</dbReference>
<dbReference type="PROSITE" id="PS52039">
    <property type="entry name" value="TOPO_IA_2"/>
    <property type="match status" value="1"/>
</dbReference>
<evidence type="ECO:0000256" key="2">
    <source>
        <dbReference type="ARBA" id="ARBA00009446"/>
    </source>
</evidence>
<dbReference type="HOGENOM" id="CLU_002929_1_1_1"/>
<dbReference type="InterPro" id="IPR023406">
    <property type="entry name" value="Topo_IA_AS"/>
</dbReference>
<evidence type="ECO:0000256" key="1">
    <source>
        <dbReference type="ARBA" id="ARBA00000213"/>
    </source>
</evidence>
<dbReference type="InParanoid" id="K0KF76"/>
<dbReference type="InterPro" id="IPR013497">
    <property type="entry name" value="Topo_IA_cen"/>
</dbReference>
<name>K0KF76_WICCF</name>
<dbReference type="CDD" id="cd00186">
    <property type="entry name" value="TOP1Ac"/>
    <property type="match status" value="1"/>
</dbReference>
<comment type="similarity">
    <text evidence="2 6">Belongs to the type IA topoisomerase family.</text>
</comment>
<reference evidence="9 10" key="1">
    <citation type="journal article" date="2012" name="Eukaryot. Cell">
        <title>Draft genome sequence of Wickerhamomyces ciferrii NRRL Y-1031 F-60-10.</title>
        <authorList>
            <person name="Schneider J."/>
            <person name="Andrea H."/>
            <person name="Blom J."/>
            <person name="Jaenicke S."/>
            <person name="Ruckert C."/>
            <person name="Schorsch C."/>
            <person name="Szczepanowski R."/>
            <person name="Farwick M."/>
            <person name="Goesmann A."/>
            <person name="Puhler A."/>
            <person name="Schaffer S."/>
            <person name="Tauch A."/>
            <person name="Kohler T."/>
            <person name="Brinkrolf K."/>
        </authorList>
    </citation>
    <scope>NUCLEOTIDE SEQUENCE [LARGE SCALE GENOMIC DNA]</scope>
    <source>
        <strain evidence="10">ATCC 14091 / BCRC 22168 / CBS 111 / JCM 3599 / NBRC 0793 / NRRL Y-1031 F-60-10</strain>
    </source>
</reference>
<dbReference type="GO" id="GO:0031422">
    <property type="term" value="C:RecQ family helicase-topoisomerase III complex"/>
    <property type="evidence" value="ECO:0007669"/>
    <property type="project" value="TreeGrafter"/>
</dbReference>
<dbReference type="SMART" id="SM00493">
    <property type="entry name" value="TOPRIM"/>
    <property type="match status" value="1"/>
</dbReference>
<keyword evidence="10" id="KW-1185">Reference proteome</keyword>
<dbReference type="Pfam" id="PF01131">
    <property type="entry name" value="Topoisom_bac"/>
    <property type="match status" value="1"/>
</dbReference>
<dbReference type="Gene3D" id="3.40.50.140">
    <property type="match status" value="1"/>
</dbReference>
<dbReference type="SMART" id="SM00436">
    <property type="entry name" value="TOP1Bc"/>
    <property type="match status" value="1"/>
</dbReference>
<dbReference type="InterPro" id="IPR003602">
    <property type="entry name" value="Topo_IA_DNA-bd_dom"/>
</dbReference>
<dbReference type="InterPro" id="IPR006171">
    <property type="entry name" value="TOPRIM_dom"/>
</dbReference>
<dbReference type="GO" id="GO:0003917">
    <property type="term" value="F:DNA topoisomerase type I (single strand cut, ATP-independent) activity"/>
    <property type="evidence" value="ECO:0007669"/>
    <property type="project" value="UniProtKB-EC"/>
</dbReference>
<dbReference type="InterPro" id="IPR013826">
    <property type="entry name" value="Topo_IA_cen_sub3"/>
</dbReference>
<dbReference type="Gene3D" id="1.10.460.10">
    <property type="entry name" value="Topoisomerase I, domain 2"/>
    <property type="match status" value="1"/>
</dbReference>
<dbReference type="FunFam" id="1.10.290.10:FF:000001">
    <property type="entry name" value="DNA topoisomerase"/>
    <property type="match status" value="1"/>
</dbReference>